<sequence length="168" mass="17235">MAWACALSPIGVMICGGVATASTPALAWDGARRLGVQCLVDPDRAPDRRRLQAALCDRVRALAADKAPIPVVLLAPGDSGLIAADTAVLLFHANIQSEGPQSLGSRGGSLLVFSLRVFRATAAPSELFGAAPRATAPPAFGADPSSQFDAAVNAALAETLPWRSRPAP</sequence>
<comment type="caution">
    <text evidence="2">The sequence shown here is derived from an EMBL/GenBank/DDBJ whole genome shotgun (WGS) entry which is preliminary data.</text>
</comment>
<feature type="chain" id="PRO_5045332121" evidence="1">
    <location>
        <begin position="28"/>
        <end position="168"/>
    </location>
</feature>
<proteinExistence type="predicted"/>
<evidence type="ECO:0000313" key="2">
    <source>
        <dbReference type="EMBL" id="MDR6530620.1"/>
    </source>
</evidence>
<feature type="signal peptide" evidence="1">
    <location>
        <begin position="1"/>
        <end position="27"/>
    </location>
</feature>
<dbReference type="EMBL" id="JAVDRL010000003">
    <property type="protein sequence ID" value="MDR6530620.1"/>
    <property type="molecule type" value="Genomic_DNA"/>
</dbReference>
<name>A0ABU1MWR5_9CAUL</name>
<evidence type="ECO:0000313" key="3">
    <source>
        <dbReference type="Proteomes" id="UP001262754"/>
    </source>
</evidence>
<dbReference type="Proteomes" id="UP001262754">
    <property type="component" value="Unassembled WGS sequence"/>
</dbReference>
<reference evidence="2 3" key="1">
    <citation type="submission" date="2023-07" db="EMBL/GenBank/DDBJ databases">
        <title>Sorghum-associated microbial communities from plants grown in Nebraska, USA.</title>
        <authorList>
            <person name="Schachtman D."/>
        </authorList>
    </citation>
    <scope>NUCLEOTIDE SEQUENCE [LARGE SCALE GENOMIC DNA]</scope>
    <source>
        <strain evidence="2 3">DS2154</strain>
    </source>
</reference>
<organism evidence="2 3">
    <name type="scientific">Caulobacter rhizosphaerae</name>
    <dbReference type="NCBI Taxonomy" id="2010972"/>
    <lineage>
        <taxon>Bacteria</taxon>
        <taxon>Pseudomonadati</taxon>
        <taxon>Pseudomonadota</taxon>
        <taxon>Alphaproteobacteria</taxon>
        <taxon>Caulobacterales</taxon>
        <taxon>Caulobacteraceae</taxon>
        <taxon>Caulobacter</taxon>
    </lineage>
</organism>
<protein>
    <submittedName>
        <fullName evidence="2">Uncharacterized protein</fullName>
    </submittedName>
</protein>
<evidence type="ECO:0000256" key="1">
    <source>
        <dbReference type="SAM" id="SignalP"/>
    </source>
</evidence>
<gene>
    <name evidence="2" type="ORF">J2800_001356</name>
</gene>
<accession>A0ABU1MWR5</accession>
<keyword evidence="1" id="KW-0732">Signal</keyword>
<keyword evidence="3" id="KW-1185">Reference proteome</keyword>
<dbReference type="RefSeq" id="WP_310030193.1">
    <property type="nucleotide sequence ID" value="NZ_JAVDRL010000003.1"/>
</dbReference>